<feature type="domain" description="C2H2-type" evidence="9">
    <location>
        <begin position="302"/>
        <end position="330"/>
    </location>
</feature>
<dbReference type="EMBL" id="CH940650">
    <property type="protein sequence ID" value="EDW68381.1"/>
    <property type="molecule type" value="Genomic_DNA"/>
</dbReference>
<name>B4M0K2_DROVI</name>
<dbReference type="InterPro" id="IPR036236">
    <property type="entry name" value="Znf_C2H2_sf"/>
</dbReference>
<dbReference type="SUPFAM" id="SSF57716">
    <property type="entry name" value="Glucocorticoid receptor-like (DNA-binding domain)"/>
    <property type="match status" value="1"/>
</dbReference>
<dbReference type="InterPro" id="IPR050826">
    <property type="entry name" value="Krueppel_C2H2_ZnFinger"/>
</dbReference>
<dbReference type="SMR" id="B4M0K2"/>
<feature type="binding site" evidence="7">
    <location>
        <position position="8"/>
    </location>
    <ligand>
        <name>Zn(2+)</name>
        <dbReference type="ChEBI" id="CHEBI:29105"/>
    </ligand>
</feature>
<evidence type="ECO:0000313" key="11">
    <source>
        <dbReference type="EMBL" id="EDW68381.1"/>
    </source>
</evidence>
<dbReference type="KEGG" id="dvi:6629621"/>
<feature type="domain" description="ZAD" evidence="10">
    <location>
        <begin position="3"/>
        <end position="78"/>
    </location>
</feature>
<feature type="domain" description="C2H2-type" evidence="9">
    <location>
        <begin position="360"/>
        <end position="384"/>
    </location>
</feature>
<feature type="compositionally biased region" description="Polar residues" evidence="8">
    <location>
        <begin position="163"/>
        <end position="180"/>
    </location>
</feature>
<dbReference type="PhylomeDB" id="B4M0K2"/>
<evidence type="ECO:0000256" key="2">
    <source>
        <dbReference type="ARBA" id="ARBA00022737"/>
    </source>
</evidence>
<dbReference type="SMART" id="SM00868">
    <property type="entry name" value="zf-AD"/>
    <property type="match status" value="1"/>
</dbReference>
<dbReference type="SUPFAM" id="SSF57667">
    <property type="entry name" value="beta-beta-alpha zinc fingers"/>
    <property type="match status" value="3"/>
</dbReference>
<dbReference type="OMA" id="ECGRKFY"/>
<evidence type="ECO:0008006" key="13">
    <source>
        <dbReference type="Google" id="ProtNLM"/>
    </source>
</evidence>
<keyword evidence="4 7" id="KW-0862">Zinc</keyword>
<feature type="binding site" evidence="7">
    <location>
        <position position="54"/>
    </location>
    <ligand>
        <name>Zn(2+)</name>
        <dbReference type="ChEBI" id="CHEBI:29105"/>
    </ligand>
</feature>
<dbReference type="HOGENOM" id="CLU_002678_94_3_1"/>
<dbReference type="PROSITE" id="PS00028">
    <property type="entry name" value="ZINC_FINGER_C2H2_1"/>
    <property type="match status" value="5"/>
</dbReference>
<evidence type="ECO:0000256" key="3">
    <source>
        <dbReference type="ARBA" id="ARBA00022771"/>
    </source>
</evidence>
<dbReference type="GO" id="GO:0008270">
    <property type="term" value="F:zinc ion binding"/>
    <property type="evidence" value="ECO:0007669"/>
    <property type="project" value="UniProtKB-UniRule"/>
</dbReference>
<feature type="binding site" evidence="7">
    <location>
        <position position="51"/>
    </location>
    <ligand>
        <name>Zn(2+)</name>
        <dbReference type="ChEBI" id="CHEBI:29105"/>
    </ligand>
</feature>
<sequence length="423" mass="49081">MSIHCRTCREPIFNLKPRNIFSHENEDIRHNILAITGIKLFYDPCLPSHICSCCYLDLNHSMAFRERCLESEKQLATVKKEGATRTKAFPVHSRQIDPLDDQDLSEDAIKFKHEFNDTVDNPENSTISNRKEDKIEMEGRHKPSSSSHLSPRVRLVRCRDPSTPRQTANHPAKSVHTNPPKNGMHPLESASGSRYMTVRPTASIAPRPSKRIIKPGVQQKYQPAPHHDEVSKLNRIRLPPEEKKYVCDKCGWVFRDLSNLKDHALRHSGVKKFECQDCGSKFFTRPLLLLHIRVHHKGEKPFVCKYCGMGFRNSPSRCRHERKYHANELPFECNLCTRTFISRISLEKHKLVHITGEETYSCKTCNKSFKGAQYLRNHYLTKFHLKRVNQMVKDDFDDTEMTSVSDEEIDFDFPDSIIEEIDE</sequence>
<dbReference type="GO" id="GO:0005634">
    <property type="term" value="C:nucleus"/>
    <property type="evidence" value="ECO:0007669"/>
    <property type="project" value="InterPro"/>
</dbReference>
<evidence type="ECO:0000256" key="1">
    <source>
        <dbReference type="ARBA" id="ARBA00022723"/>
    </source>
</evidence>
<keyword evidence="12" id="KW-1185">Reference proteome</keyword>
<organism evidence="11 12">
    <name type="scientific">Drosophila virilis</name>
    <name type="common">Fruit fly</name>
    <dbReference type="NCBI Taxonomy" id="7244"/>
    <lineage>
        <taxon>Eukaryota</taxon>
        <taxon>Metazoa</taxon>
        <taxon>Ecdysozoa</taxon>
        <taxon>Arthropoda</taxon>
        <taxon>Hexapoda</taxon>
        <taxon>Insecta</taxon>
        <taxon>Pterygota</taxon>
        <taxon>Neoptera</taxon>
        <taxon>Endopterygota</taxon>
        <taxon>Diptera</taxon>
        <taxon>Brachycera</taxon>
        <taxon>Muscomorpha</taxon>
        <taxon>Ephydroidea</taxon>
        <taxon>Drosophilidae</taxon>
        <taxon>Drosophila</taxon>
    </lineage>
</organism>
<keyword evidence="1 7" id="KW-0479">Metal-binding</keyword>
<dbReference type="eggNOG" id="KOG1721">
    <property type="taxonomic scope" value="Eukaryota"/>
</dbReference>
<dbReference type="InParanoid" id="B4M0K2"/>
<evidence type="ECO:0000256" key="7">
    <source>
        <dbReference type="PROSITE-ProRule" id="PRU01263"/>
    </source>
</evidence>
<evidence type="ECO:0000259" key="9">
    <source>
        <dbReference type="PROSITE" id="PS50157"/>
    </source>
</evidence>
<feature type="binding site" evidence="7">
    <location>
        <position position="5"/>
    </location>
    <ligand>
        <name>Zn(2+)</name>
        <dbReference type="ChEBI" id="CHEBI:29105"/>
    </ligand>
</feature>
<dbReference type="PROSITE" id="PS51915">
    <property type="entry name" value="ZAD"/>
    <property type="match status" value="1"/>
</dbReference>
<evidence type="ECO:0000256" key="4">
    <source>
        <dbReference type="ARBA" id="ARBA00022833"/>
    </source>
</evidence>
<feature type="compositionally biased region" description="Polar residues" evidence="8">
    <location>
        <begin position="118"/>
        <end position="128"/>
    </location>
</feature>
<feature type="domain" description="C2H2-type" evidence="9">
    <location>
        <begin position="331"/>
        <end position="358"/>
    </location>
</feature>
<evidence type="ECO:0000259" key="10">
    <source>
        <dbReference type="PROSITE" id="PS51915"/>
    </source>
</evidence>
<proteinExistence type="predicted"/>
<keyword evidence="2" id="KW-0677">Repeat</keyword>
<feature type="compositionally biased region" description="Basic and acidic residues" evidence="8">
    <location>
        <begin position="129"/>
        <end position="141"/>
    </location>
</feature>
<dbReference type="AlphaFoldDB" id="B4M0K2"/>
<dbReference type="InterPro" id="IPR012934">
    <property type="entry name" value="Znf_AD"/>
</dbReference>
<keyword evidence="5" id="KW-0539">Nucleus</keyword>
<dbReference type="Pfam" id="PF00096">
    <property type="entry name" value="zf-C2H2"/>
    <property type="match status" value="4"/>
</dbReference>
<feature type="domain" description="C2H2-type" evidence="9">
    <location>
        <begin position="245"/>
        <end position="272"/>
    </location>
</feature>
<protein>
    <recommendedName>
        <fullName evidence="13">Transcription factor Ouib</fullName>
    </recommendedName>
</protein>
<dbReference type="STRING" id="7244.B4M0K2"/>
<feature type="domain" description="C2H2-type" evidence="9">
    <location>
        <begin position="273"/>
        <end position="301"/>
    </location>
</feature>
<dbReference type="Gene3D" id="3.30.160.60">
    <property type="entry name" value="Classic Zinc Finger"/>
    <property type="match status" value="5"/>
</dbReference>
<accession>B4M0K2</accession>
<evidence type="ECO:0000313" key="12">
    <source>
        <dbReference type="Proteomes" id="UP000008792"/>
    </source>
</evidence>
<dbReference type="PANTHER" id="PTHR24377">
    <property type="entry name" value="IP01015P-RELATED"/>
    <property type="match status" value="1"/>
</dbReference>
<dbReference type="SMART" id="SM00355">
    <property type="entry name" value="ZnF_C2H2"/>
    <property type="match status" value="5"/>
</dbReference>
<evidence type="ECO:0000256" key="5">
    <source>
        <dbReference type="ARBA" id="ARBA00023242"/>
    </source>
</evidence>
<dbReference type="Pfam" id="PF07776">
    <property type="entry name" value="zf-AD"/>
    <property type="match status" value="1"/>
</dbReference>
<dbReference type="InterPro" id="IPR013087">
    <property type="entry name" value="Znf_C2H2_type"/>
</dbReference>
<gene>
    <name evidence="11" type="primary">Dvir\GJ24679</name>
    <name evidence="11" type="ORF">Dvir_GJ24679</name>
</gene>
<evidence type="ECO:0000256" key="6">
    <source>
        <dbReference type="PROSITE-ProRule" id="PRU00042"/>
    </source>
</evidence>
<dbReference type="Proteomes" id="UP000008792">
    <property type="component" value="Unassembled WGS sequence"/>
</dbReference>
<dbReference type="OrthoDB" id="6077919at2759"/>
<evidence type="ECO:0000256" key="8">
    <source>
        <dbReference type="SAM" id="MobiDB-lite"/>
    </source>
</evidence>
<reference evidence="11 12" key="1">
    <citation type="journal article" date="2007" name="Nature">
        <title>Evolution of genes and genomes on the Drosophila phylogeny.</title>
        <authorList>
            <consortium name="Drosophila 12 Genomes Consortium"/>
            <person name="Clark A.G."/>
            <person name="Eisen M.B."/>
            <person name="Smith D.R."/>
            <person name="Bergman C.M."/>
            <person name="Oliver B."/>
            <person name="Markow T.A."/>
            <person name="Kaufman T.C."/>
            <person name="Kellis M."/>
            <person name="Gelbart W."/>
            <person name="Iyer V.N."/>
            <person name="Pollard D.A."/>
            <person name="Sackton T.B."/>
            <person name="Larracuente A.M."/>
            <person name="Singh N.D."/>
            <person name="Abad J.P."/>
            <person name="Abt D.N."/>
            <person name="Adryan B."/>
            <person name="Aguade M."/>
            <person name="Akashi H."/>
            <person name="Anderson W.W."/>
            <person name="Aquadro C.F."/>
            <person name="Ardell D.H."/>
            <person name="Arguello R."/>
            <person name="Artieri C.G."/>
            <person name="Barbash D.A."/>
            <person name="Barker D."/>
            <person name="Barsanti P."/>
            <person name="Batterham P."/>
            <person name="Batzoglou S."/>
            <person name="Begun D."/>
            <person name="Bhutkar A."/>
            <person name="Blanco E."/>
            <person name="Bosak S.A."/>
            <person name="Bradley R.K."/>
            <person name="Brand A.D."/>
            <person name="Brent M.R."/>
            <person name="Brooks A.N."/>
            <person name="Brown R.H."/>
            <person name="Butlin R.K."/>
            <person name="Caggese C."/>
            <person name="Calvi B.R."/>
            <person name="Bernardo de Carvalho A."/>
            <person name="Caspi A."/>
            <person name="Castrezana S."/>
            <person name="Celniker S.E."/>
            <person name="Chang J.L."/>
            <person name="Chapple C."/>
            <person name="Chatterji S."/>
            <person name="Chinwalla A."/>
            <person name="Civetta A."/>
            <person name="Clifton S.W."/>
            <person name="Comeron J.M."/>
            <person name="Costello J.C."/>
            <person name="Coyne J.A."/>
            <person name="Daub J."/>
            <person name="David R.G."/>
            <person name="Delcher A.L."/>
            <person name="Delehaunty K."/>
            <person name="Do C.B."/>
            <person name="Ebling H."/>
            <person name="Edwards K."/>
            <person name="Eickbush T."/>
            <person name="Evans J.D."/>
            <person name="Filipski A."/>
            <person name="Findeiss S."/>
            <person name="Freyhult E."/>
            <person name="Fulton L."/>
            <person name="Fulton R."/>
            <person name="Garcia A.C."/>
            <person name="Gardiner A."/>
            <person name="Garfield D.A."/>
            <person name="Garvin B.E."/>
            <person name="Gibson G."/>
            <person name="Gilbert D."/>
            <person name="Gnerre S."/>
            <person name="Godfrey J."/>
            <person name="Good R."/>
            <person name="Gotea V."/>
            <person name="Gravely B."/>
            <person name="Greenberg A.J."/>
            <person name="Griffiths-Jones S."/>
            <person name="Gross S."/>
            <person name="Guigo R."/>
            <person name="Gustafson E.A."/>
            <person name="Haerty W."/>
            <person name="Hahn M.W."/>
            <person name="Halligan D.L."/>
            <person name="Halpern A.L."/>
            <person name="Halter G.M."/>
            <person name="Han M.V."/>
            <person name="Heger A."/>
            <person name="Hillier L."/>
            <person name="Hinrichs A.S."/>
            <person name="Holmes I."/>
            <person name="Hoskins R.A."/>
            <person name="Hubisz M.J."/>
            <person name="Hultmark D."/>
            <person name="Huntley M.A."/>
            <person name="Jaffe D.B."/>
            <person name="Jagadeeshan S."/>
            <person name="Jeck W.R."/>
            <person name="Johnson J."/>
            <person name="Jones C.D."/>
            <person name="Jordan W.C."/>
            <person name="Karpen G.H."/>
            <person name="Kataoka E."/>
            <person name="Keightley P.D."/>
            <person name="Kheradpour P."/>
            <person name="Kirkness E.F."/>
            <person name="Koerich L.B."/>
            <person name="Kristiansen K."/>
            <person name="Kudrna D."/>
            <person name="Kulathinal R.J."/>
            <person name="Kumar S."/>
            <person name="Kwok R."/>
            <person name="Lander E."/>
            <person name="Langley C.H."/>
            <person name="Lapoint R."/>
            <person name="Lazzaro B.P."/>
            <person name="Lee S.J."/>
            <person name="Levesque L."/>
            <person name="Li R."/>
            <person name="Lin C.F."/>
            <person name="Lin M.F."/>
            <person name="Lindblad-Toh K."/>
            <person name="Llopart A."/>
            <person name="Long M."/>
            <person name="Low L."/>
            <person name="Lozovsky E."/>
            <person name="Lu J."/>
            <person name="Luo M."/>
            <person name="Machado C.A."/>
            <person name="Makalowski W."/>
            <person name="Marzo M."/>
            <person name="Matsuda M."/>
            <person name="Matzkin L."/>
            <person name="McAllister B."/>
            <person name="McBride C.S."/>
            <person name="McKernan B."/>
            <person name="McKernan K."/>
            <person name="Mendez-Lago M."/>
            <person name="Minx P."/>
            <person name="Mollenhauer M.U."/>
            <person name="Montooth K."/>
            <person name="Mount S.M."/>
            <person name="Mu X."/>
            <person name="Myers E."/>
            <person name="Negre B."/>
            <person name="Newfeld S."/>
            <person name="Nielsen R."/>
            <person name="Noor M.A."/>
            <person name="O'Grady P."/>
            <person name="Pachter L."/>
            <person name="Papaceit M."/>
            <person name="Parisi M.J."/>
            <person name="Parisi M."/>
            <person name="Parts L."/>
            <person name="Pedersen J.S."/>
            <person name="Pesole G."/>
            <person name="Phillippy A.M."/>
            <person name="Ponting C.P."/>
            <person name="Pop M."/>
            <person name="Porcelli D."/>
            <person name="Powell J.R."/>
            <person name="Prohaska S."/>
            <person name="Pruitt K."/>
            <person name="Puig M."/>
            <person name="Quesneville H."/>
            <person name="Ram K.R."/>
            <person name="Rand D."/>
            <person name="Rasmussen M.D."/>
            <person name="Reed L.K."/>
            <person name="Reenan R."/>
            <person name="Reily A."/>
            <person name="Remington K.A."/>
            <person name="Rieger T.T."/>
            <person name="Ritchie M.G."/>
            <person name="Robin C."/>
            <person name="Rogers Y.H."/>
            <person name="Rohde C."/>
            <person name="Rozas J."/>
            <person name="Rubenfield M.J."/>
            <person name="Ruiz A."/>
            <person name="Russo S."/>
            <person name="Salzberg S.L."/>
            <person name="Sanchez-Gracia A."/>
            <person name="Saranga D.J."/>
            <person name="Sato H."/>
            <person name="Schaeffer S.W."/>
            <person name="Schatz M.C."/>
            <person name="Schlenke T."/>
            <person name="Schwartz R."/>
            <person name="Segarra C."/>
            <person name="Singh R.S."/>
            <person name="Sirot L."/>
            <person name="Sirota M."/>
            <person name="Sisneros N.B."/>
            <person name="Smith C.D."/>
            <person name="Smith T.F."/>
            <person name="Spieth J."/>
            <person name="Stage D.E."/>
            <person name="Stark A."/>
            <person name="Stephan W."/>
            <person name="Strausberg R.L."/>
            <person name="Strempel S."/>
            <person name="Sturgill D."/>
            <person name="Sutton G."/>
            <person name="Sutton G.G."/>
            <person name="Tao W."/>
            <person name="Teichmann S."/>
            <person name="Tobari Y.N."/>
            <person name="Tomimura Y."/>
            <person name="Tsolas J.M."/>
            <person name="Valente V.L."/>
            <person name="Venter E."/>
            <person name="Venter J.C."/>
            <person name="Vicario S."/>
            <person name="Vieira F.G."/>
            <person name="Vilella A.J."/>
            <person name="Villasante A."/>
            <person name="Walenz B."/>
            <person name="Wang J."/>
            <person name="Wasserman M."/>
            <person name="Watts T."/>
            <person name="Wilson D."/>
            <person name="Wilson R.K."/>
            <person name="Wing R.A."/>
            <person name="Wolfner M.F."/>
            <person name="Wong A."/>
            <person name="Wong G.K."/>
            <person name="Wu C.I."/>
            <person name="Wu G."/>
            <person name="Yamamoto D."/>
            <person name="Yang H.P."/>
            <person name="Yang S.P."/>
            <person name="Yorke J.A."/>
            <person name="Yoshida K."/>
            <person name="Zdobnov E."/>
            <person name="Zhang P."/>
            <person name="Zhang Y."/>
            <person name="Zimin A.V."/>
            <person name="Baldwin J."/>
            <person name="Abdouelleil A."/>
            <person name="Abdulkadir J."/>
            <person name="Abebe A."/>
            <person name="Abera B."/>
            <person name="Abreu J."/>
            <person name="Acer S.C."/>
            <person name="Aftuck L."/>
            <person name="Alexander A."/>
            <person name="An P."/>
            <person name="Anderson E."/>
            <person name="Anderson S."/>
            <person name="Arachi H."/>
            <person name="Azer M."/>
            <person name="Bachantsang P."/>
            <person name="Barry A."/>
            <person name="Bayul T."/>
            <person name="Berlin A."/>
            <person name="Bessette D."/>
            <person name="Bloom T."/>
            <person name="Blye J."/>
            <person name="Boguslavskiy L."/>
            <person name="Bonnet C."/>
            <person name="Boukhgalter B."/>
            <person name="Bourzgui I."/>
            <person name="Brown A."/>
            <person name="Cahill P."/>
            <person name="Channer S."/>
            <person name="Cheshatsang Y."/>
            <person name="Chuda L."/>
            <person name="Citroen M."/>
            <person name="Collymore A."/>
            <person name="Cooke P."/>
            <person name="Costello M."/>
            <person name="D'Aco K."/>
            <person name="Daza R."/>
            <person name="De Haan G."/>
            <person name="DeGray S."/>
            <person name="DeMaso C."/>
            <person name="Dhargay N."/>
            <person name="Dooley K."/>
            <person name="Dooley E."/>
            <person name="Doricent M."/>
            <person name="Dorje P."/>
            <person name="Dorjee K."/>
            <person name="Dupes A."/>
            <person name="Elong R."/>
            <person name="Falk J."/>
            <person name="Farina A."/>
            <person name="Faro S."/>
            <person name="Ferguson D."/>
            <person name="Fisher S."/>
            <person name="Foley C.D."/>
            <person name="Franke A."/>
            <person name="Friedrich D."/>
            <person name="Gadbois L."/>
            <person name="Gearin G."/>
            <person name="Gearin C.R."/>
            <person name="Giannoukos G."/>
            <person name="Goode T."/>
            <person name="Graham J."/>
            <person name="Grandbois E."/>
            <person name="Grewal S."/>
            <person name="Gyaltsen K."/>
            <person name="Hafez N."/>
            <person name="Hagos B."/>
            <person name="Hall J."/>
            <person name="Henson C."/>
            <person name="Hollinger A."/>
            <person name="Honan T."/>
            <person name="Huard M.D."/>
            <person name="Hughes L."/>
            <person name="Hurhula B."/>
            <person name="Husby M.E."/>
            <person name="Kamat A."/>
            <person name="Kanga B."/>
            <person name="Kashin S."/>
            <person name="Khazanovich D."/>
            <person name="Kisner P."/>
            <person name="Lance K."/>
            <person name="Lara M."/>
            <person name="Lee W."/>
            <person name="Lennon N."/>
            <person name="Letendre F."/>
            <person name="LeVine R."/>
            <person name="Lipovsky A."/>
            <person name="Liu X."/>
            <person name="Liu J."/>
            <person name="Liu S."/>
            <person name="Lokyitsang T."/>
            <person name="Lokyitsang Y."/>
            <person name="Lubonja R."/>
            <person name="Lui A."/>
            <person name="MacDonald P."/>
            <person name="Magnisalis V."/>
            <person name="Maru K."/>
            <person name="Matthews C."/>
            <person name="McCusker W."/>
            <person name="McDonough S."/>
            <person name="Mehta T."/>
            <person name="Meldrim J."/>
            <person name="Meneus L."/>
            <person name="Mihai O."/>
            <person name="Mihalev A."/>
            <person name="Mihova T."/>
            <person name="Mittelman R."/>
            <person name="Mlenga V."/>
            <person name="Montmayeur A."/>
            <person name="Mulrain L."/>
            <person name="Navidi A."/>
            <person name="Naylor J."/>
            <person name="Negash T."/>
            <person name="Nguyen T."/>
            <person name="Nguyen N."/>
            <person name="Nicol R."/>
            <person name="Norbu C."/>
            <person name="Norbu N."/>
            <person name="Novod N."/>
            <person name="O'Neill B."/>
            <person name="Osman S."/>
            <person name="Markiewicz E."/>
            <person name="Oyono O.L."/>
            <person name="Patti C."/>
            <person name="Phunkhang P."/>
            <person name="Pierre F."/>
            <person name="Priest M."/>
            <person name="Raghuraman S."/>
            <person name="Rege F."/>
            <person name="Reyes R."/>
            <person name="Rise C."/>
            <person name="Rogov P."/>
            <person name="Ross K."/>
            <person name="Ryan E."/>
            <person name="Settipalli S."/>
            <person name="Shea T."/>
            <person name="Sherpa N."/>
            <person name="Shi L."/>
            <person name="Shih D."/>
            <person name="Sparrow T."/>
            <person name="Spaulding J."/>
            <person name="Stalker J."/>
            <person name="Stange-Thomann N."/>
            <person name="Stavropoulos S."/>
            <person name="Stone C."/>
            <person name="Strader C."/>
            <person name="Tesfaye S."/>
            <person name="Thomson T."/>
            <person name="Thoulutsang Y."/>
            <person name="Thoulutsang D."/>
            <person name="Topham K."/>
            <person name="Topping I."/>
            <person name="Tsamla T."/>
            <person name="Vassiliev H."/>
            <person name="Vo A."/>
            <person name="Wangchuk T."/>
            <person name="Wangdi T."/>
            <person name="Weiand M."/>
            <person name="Wilkinson J."/>
            <person name="Wilson A."/>
            <person name="Yadav S."/>
            <person name="Young G."/>
            <person name="Yu Q."/>
            <person name="Zembek L."/>
            <person name="Zhong D."/>
            <person name="Zimmer A."/>
            <person name="Zwirko Z."/>
            <person name="Jaffe D.B."/>
            <person name="Alvarez P."/>
            <person name="Brockman W."/>
            <person name="Butler J."/>
            <person name="Chin C."/>
            <person name="Gnerre S."/>
            <person name="Grabherr M."/>
            <person name="Kleber M."/>
            <person name="Mauceli E."/>
            <person name="MacCallum I."/>
        </authorList>
    </citation>
    <scope>NUCLEOTIDE SEQUENCE [LARGE SCALE GENOMIC DNA]</scope>
    <source>
        <strain evidence="12">Tucson 15010-1051.87</strain>
    </source>
</reference>
<dbReference type="FunCoup" id="B4M0K2">
    <property type="interactions" value="89"/>
</dbReference>
<feature type="region of interest" description="Disordered" evidence="8">
    <location>
        <begin position="114"/>
        <end position="194"/>
    </location>
</feature>
<dbReference type="PROSITE" id="PS50157">
    <property type="entry name" value="ZINC_FINGER_C2H2_2"/>
    <property type="match status" value="5"/>
</dbReference>
<keyword evidence="3 6" id="KW-0863">Zinc-finger</keyword>